<sequence length="359" mass="40332">MFATAPTGSGKTVMMELEHGGDQSKIVYISPTKALCNERVRDWQVKFKSVGLTCRELTGDTDYKQISEIQRSNIIVTTPEKWDIMTRKWRDHRHLMKMLRLVLLDEVHILKEPGRGATLEVIVSRMKAVHSEIYSLSTAEHVDSSNQDALKNVQEKYESRPIRILAVSATVPNINDIAEWLKNSDERPAELRKSAISAAGQLAKECKLISSSGFHPFTNGLEYKGGVEQHPDVSDKVLHDYMRERVAFHHGGTTSTLAVGVNLPAHLVIIKGTSQYINGEFRDYSDMDIEQMIGRAGRPQFDTTGISIIMTSLDKTEHFQKLISGREVIESSLHDNLIEHLNAEVVLGSISNRQSALKW</sequence>
<gene>
    <name evidence="2" type="ORF">BATDEDRAFT_88972</name>
</gene>
<keyword evidence="3" id="KW-1185">Reference proteome</keyword>
<dbReference type="SUPFAM" id="SSF52540">
    <property type="entry name" value="P-loop containing nucleoside triphosphate hydrolases"/>
    <property type="match status" value="2"/>
</dbReference>
<protein>
    <recommendedName>
        <fullName evidence="1">Helicase ATP-binding domain-containing protein</fullName>
    </recommendedName>
</protein>
<dbReference type="GeneID" id="18243342"/>
<dbReference type="InterPro" id="IPR014001">
    <property type="entry name" value="Helicase_ATP-bd"/>
</dbReference>
<dbReference type="InterPro" id="IPR027417">
    <property type="entry name" value="P-loop_NTPase"/>
</dbReference>
<dbReference type="SMART" id="SM00487">
    <property type="entry name" value="DEXDc"/>
    <property type="match status" value="1"/>
</dbReference>
<dbReference type="OrthoDB" id="5575at2759"/>
<dbReference type="InterPro" id="IPR011545">
    <property type="entry name" value="DEAD/DEAH_box_helicase_dom"/>
</dbReference>
<dbReference type="GO" id="GO:0016787">
    <property type="term" value="F:hydrolase activity"/>
    <property type="evidence" value="ECO:0007669"/>
    <property type="project" value="UniProtKB-KW"/>
</dbReference>
<dbReference type="STRING" id="684364.F4P2W5"/>
<dbReference type="PANTHER" id="PTHR47835:SF3">
    <property type="entry name" value="HELICASE FOR MEIOSIS 1"/>
    <property type="match status" value="1"/>
</dbReference>
<dbReference type="Gene3D" id="1.10.10.10">
    <property type="entry name" value="Winged helix-like DNA-binding domain superfamily/Winged helix DNA-binding domain"/>
    <property type="match status" value="1"/>
</dbReference>
<dbReference type="AlphaFoldDB" id="F4P2W5"/>
<dbReference type="GO" id="GO:0003676">
    <property type="term" value="F:nucleic acid binding"/>
    <property type="evidence" value="ECO:0007669"/>
    <property type="project" value="InterPro"/>
</dbReference>
<dbReference type="InParanoid" id="F4P2W5"/>
<organism evidence="2 3">
    <name type="scientific">Batrachochytrium dendrobatidis (strain JAM81 / FGSC 10211)</name>
    <name type="common">Frog chytrid fungus</name>
    <dbReference type="NCBI Taxonomy" id="684364"/>
    <lineage>
        <taxon>Eukaryota</taxon>
        <taxon>Fungi</taxon>
        <taxon>Fungi incertae sedis</taxon>
        <taxon>Chytridiomycota</taxon>
        <taxon>Chytridiomycota incertae sedis</taxon>
        <taxon>Chytridiomycetes</taxon>
        <taxon>Rhizophydiales</taxon>
        <taxon>Rhizophydiales incertae sedis</taxon>
        <taxon>Batrachochytrium</taxon>
    </lineage>
</organism>
<dbReference type="InterPro" id="IPR036388">
    <property type="entry name" value="WH-like_DNA-bd_sf"/>
</dbReference>
<proteinExistence type="predicted"/>
<dbReference type="Pfam" id="PF00270">
    <property type="entry name" value="DEAD"/>
    <property type="match status" value="1"/>
</dbReference>
<dbReference type="Proteomes" id="UP000007241">
    <property type="component" value="Unassembled WGS sequence"/>
</dbReference>
<dbReference type="HOGENOM" id="CLU_000335_0_5_1"/>
<reference evidence="2 3" key="1">
    <citation type="submission" date="2009-12" db="EMBL/GenBank/DDBJ databases">
        <title>The draft genome of Batrachochytrium dendrobatidis.</title>
        <authorList>
            <consortium name="US DOE Joint Genome Institute (JGI-PGF)"/>
            <person name="Kuo A."/>
            <person name="Salamov A."/>
            <person name="Schmutz J."/>
            <person name="Lucas S."/>
            <person name="Pitluck S."/>
            <person name="Rosenblum E."/>
            <person name="Stajich J."/>
            <person name="Eisen M."/>
            <person name="Grigoriev I.V."/>
        </authorList>
    </citation>
    <scope>NUCLEOTIDE SEQUENCE [LARGE SCALE GENOMIC DNA]</scope>
    <source>
        <strain evidence="3">JAM81 / FGSC 10211</strain>
    </source>
</reference>
<dbReference type="InterPro" id="IPR052247">
    <property type="entry name" value="Meiotic_Crossover_Helicase"/>
</dbReference>
<accession>F4P2W5</accession>
<feature type="domain" description="Helicase ATP-binding" evidence="1">
    <location>
        <begin position="1"/>
        <end position="189"/>
    </location>
</feature>
<dbReference type="PROSITE" id="PS51192">
    <property type="entry name" value="HELICASE_ATP_BIND_1"/>
    <property type="match status" value="1"/>
</dbReference>
<dbReference type="GO" id="GO:0005524">
    <property type="term" value="F:ATP binding"/>
    <property type="evidence" value="ECO:0007669"/>
    <property type="project" value="InterPro"/>
</dbReference>
<evidence type="ECO:0000313" key="3">
    <source>
        <dbReference type="Proteomes" id="UP000007241"/>
    </source>
</evidence>
<evidence type="ECO:0000259" key="1">
    <source>
        <dbReference type="PROSITE" id="PS51192"/>
    </source>
</evidence>
<evidence type="ECO:0000313" key="2">
    <source>
        <dbReference type="EMBL" id="EGF80254.1"/>
    </source>
</evidence>
<dbReference type="OMA" id="WKDHRSL"/>
<dbReference type="Gene3D" id="3.40.50.300">
    <property type="entry name" value="P-loop containing nucleotide triphosphate hydrolases"/>
    <property type="match status" value="2"/>
</dbReference>
<name>F4P2W5_BATDJ</name>
<dbReference type="GO" id="GO:0043138">
    <property type="term" value="F:3'-5' DNA helicase activity"/>
    <property type="evidence" value="ECO:0007669"/>
    <property type="project" value="UniProtKB-EC"/>
</dbReference>
<dbReference type="PANTHER" id="PTHR47835">
    <property type="entry name" value="HFM1, ATP DEPENDENT DNA HELICASE HOMOLOG"/>
    <property type="match status" value="1"/>
</dbReference>
<dbReference type="EMBL" id="GL882884">
    <property type="protein sequence ID" value="EGF80254.1"/>
    <property type="molecule type" value="Genomic_DNA"/>
</dbReference>
<dbReference type="RefSeq" id="XP_006679222.1">
    <property type="nucleotide sequence ID" value="XM_006679159.1"/>
</dbReference>